<dbReference type="AlphaFoldDB" id="A0A0F9ST62"/>
<comment type="caution">
    <text evidence="1">The sequence shown here is derived from an EMBL/GenBank/DDBJ whole genome shotgun (WGS) entry which is preliminary data.</text>
</comment>
<protein>
    <submittedName>
        <fullName evidence="1">Uncharacterized protein</fullName>
    </submittedName>
</protein>
<evidence type="ECO:0000313" key="1">
    <source>
        <dbReference type="EMBL" id="KKN32348.1"/>
    </source>
</evidence>
<accession>A0A0F9ST62</accession>
<sequence>MKKIEAWKTSDGKVWETEVAAEMHEKRITGEEKIRNIYYTGMVDCGNDLIDFLDQHILTILDFYGRA</sequence>
<gene>
    <name evidence="1" type="ORF">LCGC14_0814980</name>
</gene>
<dbReference type="EMBL" id="LAZR01002259">
    <property type="protein sequence ID" value="KKN32348.1"/>
    <property type="molecule type" value="Genomic_DNA"/>
</dbReference>
<reference evidence="1" key="1">
    <citation type="journal article" date="2015" name="Nature">
        <title>Complex archaea that bridge the gap between prokaryotes and eukaryotes.</title>
        <authorList>
            <person name="Spang A."/>
            <person name="Saw J.H."/>
            <person name="Jorgensen S.L."/>
            <person name="Zaremba-Niedzwiedzka K."/>
            <person name="Martijn J."/>
            <person name="Lind A.E."/>
            <person name="van Eijk R."/>
            <person name="Schleper C."/>
            <person name="Guy L."/>
            <person name="Ettema T.J."/>
        </authorList>
    </citation>
    <scope>NUCLEOTIDE SEQUENCE</scope>
</reference>
<proteinExistence type="predicted"/>
<organism evidence="1">
    <name type="scientific">marine sediment metagenome</name>
    <dbReference type="NCBI Taxonomy" id="412755"/>
    <lineage>
        <taxon>unclassified sequences</taxon>
        <taxon>metagenomes</taxon>
        <taxon>ecological metagenomes</taxon>
    </lineage>
</organism>
<name>A0A0F9ST62_9ZZZZ</name>